<gene>
    <name evidence="1" type="ORF">g.57569</name>
</gene>
<name>A0A1B6HCJ8_9HEMI</name>
<protein>
    <submittedName>
        <fullName evidence="1">Uncharacterized protein</fullName>
    </submittedName>
</protein>
<feature type="non-terminal residue" evidence="1">
    <location>
        <position position="140"/>
    </location>
</feature>
<accession>A0A1B6HCJ8</accession>
<organism evidence="1">
    <name type="scientific">Homalodisca liturata</name>
    <dbReference type="NCBI Taxonomy" id="320908"/>
    <lineage>
        <taxon>Eukaryota</taxon>
        <taxon>Metazoa</taxon>
        <taxon>Ecdysozoa</taxon>
        <taxon>Arthropoda</taxon>
        <taxon>Hexapoda</taxon>
        <taxon>Insecta</taxon>
        <taxon>Pterygota</taxon>
        <taxon>Neoptera</taxon>
        <taxon>Paraneoptera</taxon>
        <taxon>Hemiptera</taxon>
        <taxon>Auchenorrhyncha</taxon>
        <taxon>Membracoidea</taxon>
        <taxon>Cicadellidae</taxon>
        <taxon>Cicadellinae</taxon>
        <taxon>Proconiini</taxon>
        <taxon>Homalodisca</taxon>
    </lineage>
</organism>
<dbReference type="AlphaFoldDB" id="A0A1B6HCJ8"/>
<reference evidence="1" key="1">
    <citation type="submission" date="2015-11" db="EMBL/GenBank/DDBJ databases">
        <title>De novo transcriptome assembly of four potential Pierce s Disease insect vectors from Arizona vineyards.</title>
        <authorList>
            <person name="Tassone E.E."/>
        </authorList>
    </citation>
    <scope>NUCLEOTIDE SEQUENCE</scope>
</reference>
<proteinExistence type="predicted"/>
<feature type="non-terminal residue" evidence="1">
    <location>
        <position position="1"/>
    </location>
</feature>
<sequence length="140" mass="15696">GMALRPPRDYVFAAAGRACIRGPVQAPLLPASHNFCLCRPSIPPMTEDKIQEIEREMLGYLRDAEYTLFIQTFTLYLGFSPSTENTVCLRVLAVLYYLAFDQAVECRILLQSIGLQDLENAYVQFLLKVLDAADKCDAAE</sequence>
<evidence type="ECO:0000313" key="1">
    <source>
        <dbReference type="EMBL" id="JAS72417.1"/>
    </source>
</evidence>
<dbReference type="EMBL" id="GECU01035289">
    <property type="protein sequence ID" value="JAS72417.1"/>
    <property type="molecule type" value="Transcribed_RNA"/>
</dbReference>